<feature type="signal peptide" evidence="1">
    <location>
        <begin position="1"/>
        <end position="21"/>
    </location>
</feature>
<gene>
    <name evidence="3" type="ORF">IPV69_25445</name>
</gene>
<protein>
    <submittedName>
        <fullName evidence="3">DUF1570 domain-containing protein</fullName>
    </submittedName>
</protein>
<dbReference type="KEGG" id="hbs:IPV69_25445"/>
<sequence length="410" mass="46774">MGFRILLCILALVASANLAPAAELRAIDTRHYRINTDLDRELATDISRRMDAMYDEYARRLAAFQPADDVPKLEAYLFAKQKDYLAFTGEKLHNTGGVYIPRRNLLAAFLEGQGRDGLRRTLQHEAFHQFAYNAISKELPVWLNEGMAQLFEEAIWTGEGFWLGHIAPRRVRQIQNDLTKGKLIPFEKMLPMSQDEWATNLGNDGDLGATQYNQAWAMVHFLTFVADDKGQPIHRARLINMLRLLHEGKDADAAFKEAFSPNIKGFQDRFVEFGRSLEPTPTATIIERQGVLGDLYSELIKRGMKFANITQFKRAAVAGGYRMHYTKGELSWETEKDLKVYFSDMAGRALSPEQLYFEARPGAPLPDIVCRCHDDYQLRTRFHKSGDRFEHEVAVEKPGTRVARELGRAE</sequence>
<feature type="domain" description="DUF1570" evidence="2">
    <location>
        <begin position="121"/>
        <end position="223"/>
    </location>
</feature>
<name>A0A7M2WVT6_9BACT</name>
<keyword evidence="1" id="KW-0732">Signal</keyword>
<dbReference type="RefSeq" id="WP_206292542.1">
    <property type="nucleotide sequence ID" value="NZ_CP063458.1"/>
</dbReference>
<evidence type="ECO:0000313" key="4">
    <source>
        <dbReference type="Proteomes" id="UP000593765"/>
    </source>
</evidence>
<feature type="chain" id="PRO_5034219548" evidence="1">
    <location>
        <begin position="22"/>
        <end position="410"/>
    </location>
</feature>
<accession>A0A7M2WVT6</accession>
<dbReference type="AlphaFoldDB" id="A0A7M2WVT6"/>
<proteinExistence type="predicted"/>
<evidence type="ECO:0000313" key="3">
    <source>
        <dbReference type="EMBL" id="QOV89499.1"/>
    </source>
</evidence>
<organism evidence="3 4">
    <name type="scientific">Humisphaera borealis</name>
    <dbReference type="NCBI Taxonomy" id="2807512"/>
    <lineage>
        <taxon>Bacteria</taxon>
        <taxon>Pseudomonadati</taxon>
        <taxon>Planctomycetota</taxon>
        <taxon>Phycisphaerae</taxon>
        <taxon>Tepidisphaerales</taxon>
        <taxon>Tepidisphaeraceae</taxon>
        <taxon>Humisphaera</taxon>
    </lineage>
</organism>
<dbReference type="EMBL" id="CP063458">
    <property type="protein sequence ID" value="QOV89499.1"/>
    <property type="molecule type" value="Genomic_DNA"/>
</dbReference>
<keyword evidence="4" id="KW-1185">Reference proteome</keyword>
<evidence type="ECO:0000256" key="1">
    <source>
        <dbReference type="SAM" id="SignalP"/>
    </source>
</evidence>
<dbReference type="Proteomes" id="UP000593765">
    <property type="component" value="Chromosome"/>
</dbReference>
<evidence type="ECO:0000259" key="2">
    <source>
        <dbReference type="Pfam" id="PF07607"/>
    </source>
</evidence>
<dbReference type="Pfam" id="PF07607">
    <property type="entry name" value="DUF1570"/>
    <property type="match status" value="1"/>
</dbReference>
<dbReference type="InterPro" id="IPR011464">
    <property type="entry name" value="DUF1570"/>
</dbReference>
<reference evidence="3 4" key="1">
    <citation type="submission" date="2020-10" db="EMBL/GenBank/DDBJ databases">
        <title>Wide distribution of Phycisphaera-like planctomycetes from WD2101 soil group in peatlands and genome analysis of the first cultivated representative.</title>
        <authorList>
            <person name="Dedysh S.N."/>
            <person name="Beletsky A.V."/>
            <person name="Ivanova A."/>
            <person name="Kulichevskaya I.S."/>
            <person name="Suzina N.E."/>
            <person name="Philippov D.A."/>
            <person name="Rakitin A.L."/>
            <person name="Mardanov A.V."/>
            <person name="Ravin N.V."/>
        </authorList>
    </citation>
    <scope>NUCLEOTIDE SEQUENCE [LARGE SCALE GENOMIC DNA]</scope>
    <source>
        <strain evidence="3 4">M1803</strain>
    </source>
</reference>